<dbReference type="GO" id="GO:0016787">
    <property type="term" value="F:hydrolase activity"/>
    <property type="evidence" value="ECO:0007669"/>
    <property type="project" value="UniProtKB-KW"/>
</dbReference>
<dbReference type="Pfam" id="PF07859">
    <property type="entry name" value="Abhydrolase_3"/>
    <property type="match status" value="1"/>
</dbReference>
<name>A0A0M7BBF8_9RHOB</name>
<gene>
    <name evidence="4" type="ORF">JSE7799_02846</name>
</gene>
<sequence>MHDWERMDPAALDDAYANAAYIPGAEAWPDRWRQSAAAFRATARAELNIAYGDAPGAAYDLFRPEGRAHGLVVFVHGGYWRAFDRSDWSHLAAGAVARGWAVAVMGYPLAPSARIAEITAQVARGIDAAAARVAGPVRLTGHSAGGHLAARMVMPDAAPACADRIEACLPLSPVADLRPLVAQSLNDDLRLTPEEAASESPALGTPRPDTRVSVHVGSDERPAFLWQARGLSQAWAAPLHVAAGRHHFDVIDALADSDSAMVDDLLA</sequence>
<keyword evidence="5" id="KW-1185">Reference proteome</keyword>
<dbReference type="InterPro" id="IPR013094">
    <property type="entry name" value="AB_hydrolase_3"/>
</dbReference>
<evidence type="ECO:0000313" key="5">
    <source>
        <dbReference type="Proteomes" id="UP000049455"/>
    </source>
</evidence>
<proteinExistence type="predicted"/>
<dbReference type="STRING" id="313367.JSE7799_02846"/>
<dbReference type="PANTHER" id="PTHR48081">
    <property type="entry name" value="AB HYDROLASE SUPERFAMILY PROTEIN C4A8.06C"/>
    <property type="match status" value="1"/>
</dbReference>
<dbReference type="PANTHER" id="PTHR48081:SF33">
    <property type="entry name" value="KYNURENINE FORMAMIDASE"/>
    <property type="match status" value="1"/>
</dbReference>
<accession>A0A0M7BBF8</accession>
<dbReference type="InterPro" id="IPR050300">
    <property type="entry name" value="GDXG_lipolytic_enzyme"/>
</dbReference>
<keyword evidence="1 4" id="KW-0378">Hydrolase</keyword>
<organism evidence="4 5">
    <name type="scientific">Jannaschia seosinensis</name>
    <dbReference type="NCBI Taxonomy" id="313367"/>
    <lineage>
        <taxon>Bacteria</taxon>
        <taxon>Pseudomonadati</taxon>
        <taxon>Pseudomonadota</taxon>
        <taxon>Alphaproteobacteria</taxon>
        <taxon>Rhodobacterales</taxon>
        <taxon>Roseobacteraceae</taxon>
        <taxon>Jannaschia</taxon>
    </lineage>
</organism>
<evidence type="ECO:0000256" key="2">
    <source>
        <dbReference type="SAM" id="MobiDB-lite"/>
    </source>
</evidence>
<dbReference type="EMBL" id="CYPR01000192">
    <property type="protein sequence ID" value="CUH40117.1"/>
    <property type="molecule type" value="Genomic_DNA"/>
</dbReference>
<feature type="domain" description="Alpha/beta hydrolase fold-3" evidence="3">
    <location>
        <begin position="72"/>
        <end position="183"/>
    </location>
</feature>
<reference evidence="4 5" key="1">
    <citation type="submission" date="2015-09" db="EMBL/GenBank/DDBJ databases">
        <authorList>
            <person name="Jackson K.R."/>
            <person name="Lunt B.L."/>
            <person name="Fisher J.N.B."/>
            <person name="Gardner A.V."/>
            <person name="Bailey M.E."/>
            <person name="Deus L.M."/>
            <person name="Earl A.S."/>
            <person name="Gibby P.D."/>
            <person name="Hartmann K.A."/>
            <person name="Liu J.E."/>
            <person name="Manci A.M."/>
            <person name="Nielsen D.A."/>
            <person name="Solomon M.B."/>
            <person name="Breakwell D.P."/>
            <person name="Burnett S.H."/>
            <person name="Grose J.H."/>
        </authorList>
    </citation>
    <scope>NUCLEOTIDE SEQUENCE [LARGE SCALE GENOMIC DNA]</scope>
    <source>
        <strain evidence="4 5">CECT 7799</strain>
    </source>
</reference>
<dbReference type="SUPFAM" id="SSF53474">
    <property type="entry name" value="alpha/beta-Hydrolases"/>
    <property type="match status" value="1"/>
</dbReference>
<dbReference type="Gene3D" id="3.40.50.1820">
    <property type="entry name" value="alpha/beta hydrolase"/>
    <property type="match status" value="1"/>
</dbReference>
<protein>
    <submittedName>
        <fullName evidence="4">Alpha/beta hydrolase family protein</fullName>
    </submittedName>
</protein>
<evidence type="ECO:0000313" key="4">
    <source>
        <dbReference type="EMBL" id="CUH40117.1"/>
    </source>
</evidence>
<feature type="region of interest" description="Disordered" evidence="2">
    <location>
        <begin position="194"/>
        <end position="214"/>
    </location>
</feature>
<dbReference type="AlphaFoldDB" id="A0A0M7BBF8"/>
<evidence type="ECO:0000256" key="1">
    <source>
        <dbReference type="ARBA" id="ARBA00022801"/>
    </source>
</evidence>
<dbReference type="Proteomes" id="UP000049455">
    <property type="component" value="Unassembled WGS sequence"/>
</dbReference>
<evidence type="ECO:0000259" key="3">
    <source>
        <dbReference type="Pfam" id="PF07859"/>
    </source>
</evidence>
<dbReference type="InterPro" id="IPR029058">
    <property type="entry name" value="AB_hydrolase_fold"/>
</dbReference>
<dbReference type="RefSeq" id="WP_245624904.1">
    <property type="nucleotide sequence ID" value="NZ_CYPR01000192.1"/>
</dbReference>